<evidence type="ECO:0000313" key="2">
    <source>
        <dbReference type="EMBL" id="KAF2114909.1"/>
    </source>
</evidence>
<proteinExistence type="predicted"/>
<feature type="compositionally biased region" description="Low complexity" evidence="1">
    <location>
        <begin position="110"/>
        <end position="126"/>
    </location>
</feature>
<evidence type="ECO:0000256" key="1">
    <source>
        <dbReference type="SAM" id="MobiDB-lite"/>
    </source>
</evidence>
<reference evidence="2" key="1">
    <citation type="journal article" date="2020" name="Stud. Mycol.">
        <title>101 Dothideomycetes genomes: a test case for predicting lifestyles and emergence of pathogens.</title>
        <authorList>
            <person name="Haridas S."/>
            <person name="Albert R."/>
            <person name="Binder M."/>
            <person name="Bloem J."/>
            <person name="Labutti K."/>
            <person name="Salamov A."/>
            <person name="Andreopoulos B."/>
            <person name="Baker S."/>
            <person name="Barry K."/>
            <person name="Bills G."/>
            <person name="Bluhm B."/>
            <person name="Cannon C."/>
            <person name="Castanera R."/>
            <person name="Culley D."/>
            <person name="Daum C."/>
            <person name="Ezra D."/>
            <person name="Gonzalez J."/>
            <person name="Henrissat B."/>
            <person name="Kuo A."/>
            <person name="Liang C."/>
            <person name="Lipzen A."/>
            <person name="Lutzoni F."/>
            <person name="Magnuson J."/>
            <person name="Mondo S."/>
            <person name="Nolan M."/>
            <person name="Ohm R."/>
            <person name="Pangilinan J."/>
            <person name="Park H.-J."/>
            <person name="Ramirez L."/>
            <person name="Alfaro M."/>
            <person name="Sun H."/>
            <person name="Tritt A."/>
            <person name="Yoshinaga Y."/>
            <person name="Zwiers L.-H."/>
            <person name="Turgeon B."/>
            <person name="Goodwin S."/>
            <person name="Spatafora J."/>
            <person name="Crous P."/>
            <person name="Grigoriev I."/>
        </authorList>
    </citation>
    <scope>NUCLEOTIDE SEQUENCE</scope>
    <source>
        <strain evidence="2">CBS 627.86</strain>
    </source>
</reference>
<feature type="compositionally biased region" description="Basic and acidic residues" evidence="1">
    <location>
        <begin position="318"/>
        <end position="332"/>
    </location>
</feature>
<feature type="region of interest" description="Disordered" evidence="1">
    <location>
        <begin position="207"/>
        <end position="396"/>
    </location>
</feature>
<protein>
    <submittedName>
        <fullName evidence="2">Uncharacterized protein</fullName>
    </submittedName>
</protein>
<feature type="compositionally biased region" description="Acidic residues" evidence="1">
    <location>
        <begin position="240"/>
        <end position="250"/>
    </location>
</feature>
<feature type="compositionally biased region" description="Low complexity" evidence="1">
    <location>
        <begin position="87"/>
        <end position="102"/>
    </location>
</feature>
<feature type="compositionally biased region" description="Acidic residues" evidence="1">
    <location>
        <begin position="295"/>
        <end position="308"/>
    </location>
</feature>
<feature type="compositionally biased region" description="Basic and acidic residues" evidence="1">
    <location>
        <begin position="254"/>
        <end position="272"/>
    </location>
</feature>
<feature type="compositionally biased region" description="Acidic residues" evidence="1">
    <location>
        <begin position="207"/>
        <end position="223"/>
    </location>
</feature>
<feature type="compositionally biased region" description="Basic and acidic residues" evidence="1">
    <location>
        <begin position="342"/>
        <end position="354"/>
    </location>
</feature>
<name>A0A6A5Z606_9PLEO</name>
<sequence length="396" mass="44650">MRILDMPNNTMHHSGCIWHRWFPVYWGPLGASTQASMSHFPLQLSTKSFCPFPPEFILSAQFLLSPVLRLLDSGQYRQLTSPPPLPSASSPPTESPAYSSPNQPSPTPSPTMSSSTISATATPRASLSNSPPPPRVSPLHARFRTLVRGKEAILNSLGARIRRLETVRKYRMRTMEQPFLRWYGTHEHYQRSGVERQIRILSGFEAFEDSGDEVEDDDDDDEERGSCVYDDKESGREREDVDDEEWEEDGMVIIDRRRAAREPKAKDEREEWLMSGGNGKSPERVTSQKAGVRFEDDDEDADQNDEAEKEPAQSLRRTKSEKTRALRFEDGIGPKGEAVELATREEERLKKDSVTEALQGKGGESEAEVSVLNRGRPNGTARRKRAFSDGAEMVLR</sequence>
<feature type="region of interest" description="Disordered" evidence="1">
    <location>
        <begin position="78"/>
        <end position="138"/>
    </location>
</feature>
<accession>A0A6A5Z606</accession>
<dbReference type="AlphaFoldDB" id="A0A6A5Z606"/>
<dbReference type="Proteomes" id="UP000799770">
    <property type="component" value="Unassembled WGS sequence"/>
</dbReference>
<dbReference type="EMBL" id="ML977324">
    <property type="protein sequence ID" value="KAF2114909.1"/>
    <property type="molecule type" value="Genomic_DNA"/>
</dbReference>
<evidence type="ECO:0000313" key="3">
    <source>
        <dbReference type="Proteomes" id="UP000799770"/>
    </source>
</evidence>
<gene>
    <name evidence="2" type="ORF">BDV96DRAFT_660281</name>
</gene>
<organism evidence="2 3">
    <name type="scientific">Lophiotrema nucula</name>
    <dbReference type="NCBI Taxonomy" id="690887"/>
    <lineage>
        <taxon>Eukaryota</taxon>
        <taxon>Fungi</taxon>
        <taxon>Dikarya</taxon>
        <taxon>Ascomycota</taxon>
        <taxon>Pezizomycotina</taxon>
        <taxon>Dothideomycetes</taxon>
        <taxon>Pleosporomycetidae</taxon>
        <taxon>Pleosporales</taxon>
        <taxon>Lophiotremataceae</taxon>
        <taxon>Lophiotrema</taxon>
    </lineage>
</organism>
<feature type="compositionally biased region" description="Basic and acidic residues" evidence="1">
    <location>
        <begin position="229"/>
        <end position="239"/>
    </location>
</feature>
<keyword evidence="3" id="KW-1185">Reference proteome</keyword>